<protein>
    <recommendedName>
        <fullName evidence="1">Taxis protein CheF</fullName>
    </recommendedName>
</protein>
<dbReference type="RefSeq" id="WP_229113281.1">
    <property type="nucleotide sequence ID" value="NZ_CP064787.1"/>
</dbReference>
<proteinExistence type="predicted"/>
<dbReference type="InterPro" id="IPR036390">
    <property type="entry name" value="WH_DNA-bd_sf"/>
</dbReference>
<accession>A0A897N1G3</accession>
<dbReference type="InterPro" id="IPR036388">
    <property type="entry name" value="WH-like_DNA-bd_sf"/>
</dbReference>
<dbReference type="GO" id="GO:0006935">
    <property type="term" value="P:chemotaxis"/>
    <property type="evidence" value="ECO:0007669"/>
    <property type="project" value="UniProtKB-UniRule"/>
</dbReference>
<dbReference type="Proteomes" id="UP000663525">
    <property type="component" value="Chromosome"/>
</dbReference>
<dbReference type="EMBL" id="CP064787">
    <property type="protein sequence ID" value="QSG06792.1"/>
    <property type="molecule type" value="Genomic_DNA"/>
</dbReference>
<evidence type="ECO:0000313" key="2">
    <source>
        <dbReference type="EMBL" id="QSG06792.1"/>
    </source>
</evidence>
<comment type="function">
    <text evidence="1">Involved in taxis signal transduction.</text>
</comment>
<dbReference type="Pfam" id="PF04283">
    <property type="entry name" value="CheF-arch"/>
    <property type="match status" value="1"/>
</dbReference>
<sequence length="291" mass="32117">MSESIIADFVASFNSQKSARSEPVRGRVLLSRKRLVLAAEEGKTQIPLTSIVDVAVGQVPDELGDFFNSTVTVAFERNDRQFVAAIEADDETIEKFNSVLYKALLNGTEATVKHPARIGGRVTGAEFTPAKLFVNPRRIRFKRQDGTFTIRLTTVTGFERLSREIAGATRPVLSTTHNRNGQAIVTLAALPSSRKMNVLGRYLRREYREVMEEIRDVDISDAETELLVTVYSTGDMDGIPLAGVLDLEASEVELLRGRLEEKGLVTDSEDGLQLTPAGRVVVNNHLEDVND</sequence>
<dbReference type="SUPFAM" id="SSF46785">
    <property type="entry name" value="Winged helix' DNA-binding domain"/>
    <property type="match status" value="1"/>
</dbReference>
<evidence type="ECO:0000313" key="3">
    <source>
        <dbReference type="Proteomes" id="UP000663525"/>
    </source>
</evidence>
<dbReference type="AlphaFoldDB" id="A0A897N1G3"/>
<dbReference type="PANTHER" id="PTHR42201:SF1">
    <property type="entry name" value="TAXIS PROTEIN"/>
    <property type="match status" value="1"/>
</dbReference>
<dbReference type="PANTHER" id="PTHR42201">
    <property type="entry name" value="TAXIS PROTEIN"/>
    <property type="match status" value="1"/>
</dbReference>
<gene>
    <name evidence="2" type="primary">cheF4</name>
    <name evidence="2" type="ORF">HSR121_2471</name>
</gene>
<dbReference type="PIRSF" id="PIRSF026802">
    <property type="entry name" value="UCP026802"/>
    <property type="match status" value="1"/>
</dbReference>
<reference evidence="2" key="1">
    <citation type="submission" date="2020-11" db="EMBL/GenBank/DDBJ databases">
        <title>Carbohydrate-dependent, anaerobic sulfur respiration: A novel catabolism in halophilic archaea.</title>
        <authorList>
            <person name="Sorokin D.Y."/>
            <person name="Messina E."/>
            <person name="Smedile F."/>
            <person name="La Cono V."/>
            <person name="Hallsworth J.E."/>
            <person name="Yakimov M.M."/>
        </authorList>
    </citation>
    <scope>NUCLEOTIDE SEQUENCE</scope>
    <source>
        <strain evidence="2">HSR12-1</strain>
    </source>
</reference>
<dbReference type="InterPro" id="IPR007381">
    <property type="entry name" value="CheF1/F2"/>
</dbReference>
<dbReference type="GeneID" id="68856022"/>
<dbReference type="Gene3D" id="1.10.10.10">
    <property type="entry name" value="Winged helix-like DNA-binding domain superfamily/Winged helix DNA-binding domain"/>
    <property type="match status" value="1"/>
</dbReference>
<keyword evidence="1" id="KW-0145">Chemotaxis</keyword>
<organism evidence="2 3">
    <name type="scientific">Halapricum desulfuricans</name>
    <dbReference type="NCBI Taxonomy" id="2841257"/>
    <lineage>
        <taxon>Archaea</taxon>
        <taxon>Methanobacteriati</taxon>
        <taxon>Methanobacteriota</taxon>
        <taxon>Stenosarchaea group</taxon>
        <taxon>Halobacteria</taxon>
        <taxon>Halobacteriales</taxon>
        <taxon>Haloarculaceae</taxon>
        <taxon>Halapricum</taxon>
    </lineage>
</organism>
<name>A0A897N1G3_9EURY</name>
<comment type="subunit">
    <text evidence="1">Interacts with chemotaxis (Che) proteins as well as flagella accessory (Fla) proteins.</text>
</comment>
<evidence type="ECO:0000256" key="1">
    <source>
        <dbReference type="PIRNR" id="PIRNR026802"/>
    </source>
</evidence>